<sequence length="154" mass="17933">MLKTKEEENEVFLGLMGLDGLKKVNDVYGHREGDRYISTFSSLLRRVLRPTEIAERIGGDEFAVIFTQCSRQYAQQTIRQLQQQLKEASLSLNFIMRVSAGLIAIESWIETDIDTLLSIADEAMYKQEYRHYRQVRAVIRERDYKGFCGKMAHF</sequence>
<dbReference type="InterPro" id="IPR029787">
    <property type="entry name" value="Nucleotide_cyclase"/>
</dbReference>
<dbReference type="NCBIfam" id="TIGR00254">
    <property type="entry name" value="GGDEF"/>
    <property type="match status" value="1"/>
</dbReference>
<dbReference type="PROSITE" id="PS50887">
    <property type="entry name" value="GGDEF"/>
    <property type="match status" value="1"/>
</dbReference>
<dbReference type="InterPro" id="IPR000160">
    <property type="entry name" value="GGDEF_dom"/>
</dbReference>
<dbReference type="Pfam" id="PF00990">
    <property type="entry name" value="GGDEF"/>
    <property type="match status" value="1"/>
</dbReference>
<dbReference type="GO" id="GO:1902201">
    <property type="term" value="P:negative regulation of bacterial-type flagellum-dependent cell motility"/>
    <property type="evidence" value="ECO:0007669"/>
    <property type="project" value="TreeGrafter"/>
</dbReference>
<dbReference type="GO" id="GO:0043709">
    <property type="term" value="P:cell adhesion involved in single-species biofilm formation"/>
    <property type="evidence" value="ECO:0007669"/>
    <property type="project" value="TreeGrafter"/>
</dbReference>
<evidence type="ECO:0000313" key="3">
    <source>
        <dbReference type="EMBL" id="SHI91512.1"/>
    </source>
</evidence>
<feature type="coiled-coil region" evidence="1">
    <location>
        <begin position="71"/>
        <end position="98"/>
    </location>
</feature>
<dbReference type="Gene3D" id="3.30.70.270">
    <property type="match status" value="1"/>
</dbReference>
<dbReference type="AlphaFoldDB" id="A0A1M6F1D7"/>
<gene>
    <name evidence="3" type="ORF">SAMN02745170_01331</name>
</gene>
<evidence type="ECO:0000313" key="4">
    <source>
        <dbReference type="Proteomes" id="UP000322917"/>
    </source>
</evidence>
<dbReference type="SMART" id="SM00267">
    <property type="entry name" value="GGDEF"/>
    <property type="match status" value="1"/>
</dbReference>
<protein>
    <submittedName>
        <fullName evidence="3">Diguanylate cyclase (GGDEF) domain-containing protein</fullName>
    </submittedName>
</protein>
<dbReference type="PANTHER" id="PTHR45138:SF9">
    <property type="entry name" value="DIGUANYLATE CYCLASE DGCM-RELATED"/>
    <property type="match status" value="1"/>
</dbReference>
<dbReference type="SUPFAM" id="SSF55073">
    <property type="entry name" value="Nucleotide cyclase"/>
    <property type="match status" value="1"/>
</dbReference>
<evidence type="ECO:0000256" key="1">
    <source>
        <dbReference type="SAM" id="Coils"/>
    </source>
</evidence>
<dbReference type="InterPro" id="IPR050469">
    <property type="entry name" value="Diguanylate_Cyclase"/>
</dbReference>
<keyword evidence="4" id="KW-1185">Reference proteome</keyword>
<keyword evidence="1" id="KW-0175">Coiled coil</keyword>
<accession>A0A1M6F1D7</accession>
<reference evidence="3 4" key="1">
    <citation type="submission" date="2016-11" db="EMBL/GenBank/DDBJ databases">
        <authorList>
            <person name="Varghese N."/>
            <person name="Submissions S."/>
        </authorList>
    </citation>
    <scope>NUCLEOTIDE SEQUENCE [LARGE SCALE GENOMIC DNA]</scope>
    <source>
        <strain evidence="3 4">DSM 15287</strain>
    </source>
</reference>
<dbReference type="GO" id="GO:0052621">
    <property type="term" value="F:diguanylate cyclase activity"/>
    <property type="evidence" value="ECO:0007669"/>
    <property type="project" value="TreeGrafter"/>
</dbReference>
<evidence type="ECO:0000259" key="2">
    <source>
        <dbReference type="PROSITE" id="PS50887"/>
    </source>
</evidence>
<name>A0A1M6F1D7_9FIRM</name>
<dbReference type="CDD" id="cd01949">
    <property type="entry name" value="GGDEF"/>
    <property type="match status" value="1"/>
</dbReference>
<dbReference type="EMBL" id="FQZD01000009">
    <property type="protein sequence ID" value="SHI91512.1"/>
    <property type="molecule type" value="Genomic_DNA"/>
</dbReference>
<organism evidence="3 4">
    <name type="scientific">Propionispora hippei DSM 15287</name>
    <dbReference type="NCBI Taxonomy" id="1123003"/>
    <lineage>
        <taxon>Bacteria</taxon>
        <taxon>Bacillati</taxon>
        <taxon>Bacillota</taxon>
        <taxon>Negativicutes</taxon>
        <taxon>Selenomonadales</taxon>
        <taxon>Sporomusaceae</taxon>
        <taxon>Propionispora</taxon>
    </lineage>
</organism>
<feature type="domain" description="GGDEF" evidence="2">
    <location>
        <begin position="9"/>
        <end position="141"/>
    </location>
</feature>
<dbReference type="GO" id="GO:0005886">
    <property type="term" value="C:plasma membrane"/>
    <property type="evidence" value="ECO:0007669"/>
    <property type="project" value="TreeGrafter"/>
</dbReference>
<proteinExistence type="predicted"/>
<dbReference type="PANTHER" id="PTHR45138">
    <property type="entry name" value="REGULATORY COMPONENTS OF SENSORY TRANSDUCTION SYSTEM"/>
    <property type="match status" value="1"/>
</dbReference>
<dbReference type="InterPro" id="IPR043128">
    <property type="entry name" value="Rev_trsase/Diguanyl_cyclase"/>
</dbReference>
<dbReference type="Proteomes" id="UP000322917">
    <property type="component" value="Unassembled WGS sequence"/>
</dbReference>